<feature type="domain" description="Outer membrane protein beta-barrel" evidence="5">
    <location>
        <begin position="289"/>
        <end position="686"/>
    </location>
</feature>
<protein>
    <submittedName>
        <fullName evidence="6">Uncharacterized protein</fullName>
    </submittedName>
</protein>
<sequence length="706" mass="78735">MTSPVHDLGTILLSPTATQLEEVQVTAQKPLIEQSIDKTTYHVEADPEVNLLSTLDMLRKVPFLTVDAEDNLTLNGQMNYQILVNGKRLALFSSNPSEVLKTLPANSIKQVEILTNPSACYEAAGTGGVINIITHKRSISGYNGSINLVAGHPESYNGSASLTATAGKVSVTGRYSNNYAKQPENNSIFYRLDNVRGSRLEQTGNGSGENRAQNFGGELTYDISLLDQFTLSYGMNSNNGSNNNIQQVSHLNIAGETTESYQNINKGNNDGNNSYLNLGYQRSFKNNSMRSFSFDLSRNNSENESASGFSLEPIINYTGRQTTTQNQDVAREYNLQADYTHPLGKQTLELGIKSVLQENNSGYFYKNLEQETGMLVLDSALSNSFDYRQDIHAAYASFNLRNNKWVLRTGLRVEETRLHANFRSSSTKASQQYRNLFPNITLSLMLKESSTLKLSYTQRIQRPSLYDLNPYVDATDPLNVSYGNPALDPATSHILQLDYIKYIKATSLSAGLSHHFTNNAIQYFTTLGEDSVARSTYGNLGHDRMYNFSLNSNTTFSKKLTLNLNIGTSYVSYTSMLEGRPQANKGFIYSVRGAMAYRMGKTWRASGNLNYNSPNVLLQGSTSGYTWSSVALNKQFLKNGKASLSLSVRSPFEARRHTSSETTGLTFYQRRESYTVIRQFTVGFNYRFTKLKTSAPPENLIRRKKP</sequence>
<dbReference type="Gene3D" id="2.40.170.20">
    <property type="entry name" value="TonB-dependent receptor, beta-barrel domain"/>
    <property type="match status" value="1"/>
</dbReference>
<dbReference type="InterPro" id="IPR012910">
    <property type="entry name" value="Plug_dom"/>
</dbReference>
<dbReference type="GO" id="GO:0009279">
    <property type="term" value="C:cell outer membrane"/>
    <property type="evidence" value="ECO:0007669"/>
    <property type="project" value="UniProtKB-SubCell"/>
</dbReference>
<proteinExistence type="predicted"/>
<dbReference type="Gene3D" id="2.170.130.10">
    <property type="entry name" value="TonB-dependent receptor, plug domain"/>
    <property type="match status" value="1"/>
</dbReference>
<dbReference type="Pfam" id="PF14905">
    <property type="entry name" value="OMP_b-brl_3"/>
    <property type="match status" value="1"/>
</dbReference>
<feature type="domain" description="TonB-dependent receptor plug" evidence="4">
    <location>
        <begin position="52"/>
        <end position="129"/>
    </location>
</feature>
<reference evidence="6 7" key="1">
    <citation type="submission" date="2015-01" db="EMBL/GenBank/DDBJ databases">
        <title>Rufibacter sp./DG31D/ whole genome sequencing.</title>
        <authorList>
            <person name="Kim M.K."/>
            <person name="Srinivasan S."/>
            <person name="Lee J.-J."/>
        </authorList>
    </citation>
    <scope>NUCLEOTIDE SEQUENCE [LARGE SCALE GENOMIC DNA]</scope>
    <source>
        <strain evidence="6 7">DG31D</strain>
    </source>
</reference>
<evidence type="ECO:0000256" key="3">
    <source>
        <dbReference type="ARBA" id="ARBA00023237"/>
    </source>
</evidence>
<dbReference type="AlphaFoldDB" id="A0A0H4W3Y9"/>
<keyword evidence="3" id="KW-0998">Cell outer membrane</keyword>
<dbReference type="Proteomes" id="UP000036458">
    <property type="component" value="Chromosome"/>
</dbReference>
<dbReference type="PATRIC" id="fig|1379910.4.peg.1077"/>
<dbReference type="InterPro" id="IPR037066">
    <property type="entry name" value="Plug_dom_sf"/>
</dbReference>
<dbReference type="STRING" id="1379910.TH63_04965"/>
<evidence type="ECO:0000259" key="4">
    <source>
        <dbReference type="Pfam" id="PF07715"/>
    </source>
</evidence>
<dbReference type="Pfam" id="PF07715">
    <property type="entry name" value="Plug"/>
    <property type="match status" value="1"/>
</dbReference>
<accession>A0A0H4W3Y9</accession>
<keyword evidence="2" id="KW-0472">Membrane</keyword>
<keyword evidence="7" id="KW-1185">Reference proteome</keyword>
<evidence type="ECO:0000256" key="2">
    <source>
        <dbReference type="ARBA" id="ARBA00023136"/>
    </source>
</evidence>
<evidence type="ECO:0000259" key="5">
    <source>
        <dbReference type="Pfam" id="PF14905"/>
    </source>
</evidence>
<evidence type="ECO:0000313" key="6">
    <source>
        <dbReference type="EMBL" id="AKQ45131.1"/>
    </source>
</evidence>
<evidence type="ECO:0000256" key="1">
    <source>
        <dbReference type="ARBA" id="ARBA00004442"/>
    </source>
</evidence>
<dbReference type="InterPro" id="IPR041700">
    <property type="entry name" value="OMP_b-brl_3"/>
</dbReference>
<dbReference type="InterPro" id="IPR036942">
    <property type="entry name" value="Beta-barrel_TonB_sf"/>
</dbReference>
<organism evidence="6 7">
    <name type="scientific">Rufibacter radiotolerans</name>
    <dbReference type="NCBI Taxonomy" id="1379910"/>
    <lineage>
        <taxon>Bacteria</taxon>
        <taxon>Pseudomonadati</taxon>
        <taxon>Bacteroidota</taxon>
        <taxon>Cytophagia</taxon>
        <taxon>Cytophagales</taxon>
        <taxon>Hymenobacteraceae</taxon>
        <taxon>Rufibacter</taxon>
    </lineage>
</organism>
<dbReference type="SUPFAM" id="SSF56935">
    <property type="entry name" value="Porins"/>
    <property type="match status" value="1"/>
</dbReference>
<dbReference type="PANTHER" id="PTHR40980:SF4">
    <property type="entry name" value="TONB-DEPENDENT RECEPTOR-LIKE BETA-BARREL DOMAIN-CONTAINING PROTEIN"/>
    <property type="match status" value="1"/>
</dbReference>
<dbReference type="EMBL" id="CP010777">
    <property type="protein sequence ID" value="AKQ45131.1"/>
    <property type="molecule type" value="Genomic_DNA"/>
</dbReference>
<dbReference type="PANTHER" id="PTHR40980">
    <property type="entry name" value="PLUG DOMAIN-CONTAINING PROTEIN"/>
    <property type="match status" value="1"/>
</dbReference>
<name>A0A0H4W3Y9_9BACT</name>
<gene>
    <name evidence="6" type="ORF">TH63_04965</name>
</gene>
<dbReference type="KEGG" id="ruf:TH63_04965"/>
<comment type="subcellular location">
    <subcellularLocation>
        <location evidence="1">Cell outer membrane</location>
    </subcellularLocation>
</comment>
<evidence type="ECO:0000313" key="7">
    <source>
        <dbReference type="Proteomes" id="UP000036458"/>
    </source>
</evidence>